<proteinExistence type="predicted"/>
<evidence type="ECO:0000313" key="2">
    <source>
        <dbReference type="Proteomes" id="UP001168107"/>
    </source>
</evidence>
<dbReference type="EMBL" id="JAOPLL010000002">
    <property type="protein sequence ID" value="MDM5071147.1"/>
    <property type="molecule type" value="Genomic_DNA"/>
</dbReference>
<dbReference type="RefSeq" id="WP_290017408.1">
    <property type="nucleotide sequence ID" value="NZ_JAOPLL010000002.1"/>
</dbReference>
<protein>
    <submittedName>
        <fullName evidence="1">Uncharacterized protein</fullName>
    </submittedName>
</protein>
<accession>A0ABT7PVM5</accession>
<gene>
    <name evidence="1" type="ORF">OB935_04660</name>
</gene>
<organism evidence="1 2">
    <name type="scientific">Aeromonas bestiarum</name>
    <dbReference type="NCBI Taxonomy" id="105751"/>
    <lineage>
        <taxon>Bacteria</taxon>
        <taxon>Pseudomonadati</taxon>
        <taxon>Pseudomonadota</taxon>
        <taxon>Gammaproteobacteria</taxon>
        <taxon>Aeromonadales</taxon>
        <taxon>Aeromonadaceae</taxon>
        <taxon>Aeromonas</taxon>
    </lineage>
</organism>
<name>A0ABT7PVM5_9GAMM</name>
<keyword evidence="2" id="KW-1185">Reference proteome</keyword>
<sequence length="136" mass="14762">MSDEASIIDFLAEIGSENIKFQLLSQCLMNAKAGKRDTVITFATDVTARFGTSTNTGFDALILWVDGELMHKSLEEAKLGQHANISRAIVLESLVATFEREGSGTIEVDGKRYVSTDHLRDLATAIRQLKTSGGAI</sequence>
<evidence type="ECO:0000313" key="1">
    <source>
        <dbReference type="EMBL" id="MDM5071147.1"/>
    </source>
</evidence>
<dbReference type="Proteomes" id="UP001168107">
    <property type="component" value="Unassembled WGS sequence"/>
</dbReference>
<reference evidence="1" key="1">
    <citation type="submission" date="2024-05" db="EMBL/GenBank/DDBJ databases">
        <title>WGS of Aeromonas isolates.</title>
        <authorList>
            <person name="Lee H."/>
        </authorList>
    </citation>
    <scope>NUCLEOTIDE SEQUENCE</scope>
    <source>
        <strain evidence="1">SU58-3</strain>
    </source>
</reference>
<comment type="caution">
    <text evidence="1">The sequence shown here is derived from an EMBL/GenBank/DDBJ whole genome shotgun (WGS) entry which is preliminary data.</text>
</comment>